<organism evidence="3 4">
    <name type="scientific">Rhinolophus ferrumequinum</name>
    <name type="common">Greater horseshoe bat</name>
    <dbReference type="NCBI Taxonomy" id="59479"/>
    <lineage>
        <taxon>Eukaryota</taxon>
        <taxon>Metazoa</taxon>
        <taxon>Chordata</taxon>
        <taxon>Craniata</taxon>
        <taxon>Vertebrata</taxon>
        <taxon>Euteleostomi</taxon>
        <taxon>Mammalia</taxon>
        <taxon>Eutheria</taxon>
        <taxon>Laurasiatheria</taxon>
        <taxon>Chiroptera</taxon>
        <taxon>Yinpterochiroptera</taxon>
        <taxon>Rhinolophoidea</taxon>
        <taxon>Rhinolophidae</taxon>
        <taxon>Rhinolophinae</taxon>
        <taxon>Rhinolophus</taxon>
    </lineage>
</organism>
<dbReference type="PROSITE" id="PS51220">
    <property type="entry name" value="NIDO"/>
    <property type="match status" value="1"/>
</dbReference>
<dbReference type="PANTHER" id="PTHR13802:SF59">
    <property type="entry name" value="SUSHI DOMAIN-CONTAINING PROTEIN 2"/>
    <property type="match status" value="1"/>
</dbReference>
<evidence type="ECO:0000313" key="4">
    <source>
        <dbReference type="Proteomes" id="UP000585614"/>
    </source>
</evidence>
<sequence length="198" mass="21543">MQPGAAWALLLAAALGLGARGVRGAVALGDFYPFGAERGDAVTLKQDDGGSGLQPLSVPFPFFGTEHSGLYVNNNGIISFLKEVSQFTPVAFPIAKDRCVVAAFWADVDNRRAGDVYYRETTDPATLHRATEDIRRYFPELPDFTATWVFIATWYRVTFFGGSSSSPVSFCPGEGRTCSWGPGSPSRAHALLRWVQRS</sequence>
<gene>
    <name evidence="3" type="ORF">mRhiFer1_015847</name>
</gene>
<feature type="signal peptide" evidence="1">
    <location>
        <begin position="1"/>
        <end position="24"/>
    </location>
</feature>
<dbReference type="InterPro" id="IPR003886">
    <property type="entry name" value="NIDO_dom"/>
</dbReference>
<dbReference type="PANTHER" id="PTHR13802">
    <property type="entry name" value="MUCIN 4-RELATED"/>
    <property type="match status" value="1"/>
</dbReference>
<dbReference type="SMART" id="SM00539">
    <property type="entry name" value="NIDO"/>
    <property type="match status" value="1"/>
</dbReference>
<accession>A0A7J7YJH9</accession>
<dbReference type="GO" id="GO:0007160">
    <property type="term" value="P:cell-matrix adhesion"/>
    <property type="evidence" value="ECO:0007669"/>
    <property type="project" value="InterPro"/>
</dbReference>
<comment type="caution">
    <text evidence="3">The sequence shown here is derived from an EMBL/GenBank/DDBJ whole genome shotgun (WGS) entry which is preliminary data.</text>
</comment>
<feature type="chain" id="PRO_5029461667" evidence="1">
    <location>
        <begin position="25"/>
        <end position="198"/>
    </location>
</feature>
<dbReference type="InterPro" id="IPR051495">
    <property type="entry name" value="Epithelial_Barrier/Signaling"/>
</dbReference>
<dbReference type="AlphaFoldDB" id="A0A7J7YJH9"/>
<dbReference type="Pfam" id="PF06119">
    <property type="entry name" value="NIDO"/>
    <property type="match status" value="1"/>
</dbReference>
<reference evidence="3 4" key="1">
    <citation type="journal article" date="2020" name="Nature">
        <title>Six reference-quality genomes reveal evolution of bat adaptations.</title>
        <authorList>
            <person name="Jebb D."/>
            <person name="Huang Z."/>
            <person name="Pippel M."/>
            <person name="Hughes G.M."/>
            <person name="Lavrichenko K."/>
            <person name="Devanna P."/>
            <person name="Winkler S."/>
            <person name="Jermiin L.S."/>
            <person name="Skirmuntt E.C."/>
            <person name="Katzourakis A."/>
            <person name="Burkitt-Gray L."/>
            <person name="Ray D.A."/>
            <person name="Sullivan K.A.M."/>
            <person name="Roscito J.G."/>
            <person name="Kirilenko B.M."/>
            <person name="Davalos L.M."/>
            <person name="Corthals A.P."/>
            <person name="Power M.L."/>
            <person name="Jones G."/>
            <person name="Ransome R.D."/>
            <person name="Dechmann D.K.N."/>
            <person name="Locatelli A.G."/>
            <person name="Puechmaille S.J."/>
            <person name="Fedrigo O."/>
            <person name="Jarvis E.D."/>
            <person name="Hiller M."/>
            <person name="Vernes S.C."/>
            <person name="Myers E.W."/>
            <person name="Teeling E.C."/>
        </authorList>
    </citation>
    <scope>NUCLEOTIDE SEQUENCE [LARGE SCALE GENOMIC DNA]</scope>
    <source>
        <strain evidence="3">MRhiFer1</strain>
        <tissue evidence="3">Lung</tissue>
    </source>
</reference>
<keyword evidence="1" id="KW-0732">Signal</keyword>
<protein>
    <submittedName>
        <fullName evidence="3">Sushi, nidogen and EGF like domains 1</fullName>
    </submittedName>
</protein>
<evidence type="ECO:0000313" key="3">
    <source>
        <dbReference type="EMBL" id="KAF6362207.1"/>
    </source>
</evidence>
<proteinExistence type="predicted"/>
<evidence type="ECO:0000259" key="2">
    <source>
        <dbReference type="PROSITE" id="PS51220"/>
    </source>
</evidence>
<dbReference type="EMBL" id="JACAGC010000006">
    <property type="protein sequence ID" value="KAF6362207.1"/>
    <property type="molecule type" value="Genomic_DNA"/>
</dbReference>
<name>A0A7J7YJH9_RHIFE</name>
<evidence type="ECO:0000256" key="1">
    <source>
        <dbReference type="SAM" id="SignalP"/>
    </source>
</evidence>
<dbReference type="Proteomes" id="UP000585614">
    <property type="component" value="Unassembled WGS sequence"/>
</dbReference>
<feature type="domain" description="NIDO" evidence="2">
    <location>
        <begin position="103"/>
        <end position="198"/>
    </location>
</feature>